<proteinExistence type="predicted"/>
<keyword evidence="4" id="KW-1185">Reference proteome</keyword>
<organism evidence="3 4">
    <name type="scientific">Nocardioides fonticola</name>
    <dbReference type="NCBI Taxonomy" id="450363"/>
    <lineage>
        <taxon>Bacteria</taxon>
        <taxon>Bacillati</taxon>
        <taxon>Actinomycetota</taxon>
        <taxon>Actinomycetes</taxon>
        <taxon>Propionibacteriales</taxon>
        <taxon>Nocardioidaceae</taxon>
        <taxon>Nocardioides</taxon>
    </lineage>
</organism>
<evidence type="ECO:0000313" key="4">
    <source>
        <dbReference type="Proteomes" id="UP001501495"/>
    </source>
</evidence>
<protein>
    <recommendedName>
        <fullName evidence="2">Glycosyltransferase 2-like domain-containing protein</fullName>
    </recommendedName>
</protein>
<evidence type="ECO:0000313" key="3">
    <source>
        <dbReference type="EMBL" id="GAA4109666.1"/>
    </source>
</evidence>
<reference evidence="4" key="1">
    <citation type="journal article" date="2019" name="Int. J. Syst. Evol. Microbiol.">
        <title>The Global Catalogue of Microorganisms (GCM) 10K type strain sequencing project: providing services to taxonomists for standard genome sequencing and annotation.</title>
        <authorList>
            <consortium name="The Broad Institute Genomics Platform"/>
            <consortium name="The Broad Institute Genome Sequencing Center for Infectious Disease"/>
            <person name="Wu L."/>
            <person name="Ma J."/>
        </authorList>
    </citation>
    <scope>NUCLEOTIDE SEQUENCE [LARGE SCALE GENOMIC DNA]</scope>
    <source>
        <strain evidence="4">JCM 16703</strain>
    </source>
</reference>
<keyword evidence="1" id="KW-0812">Transmembrane</keyword>
<evidence type="ECO:0000259" key="2">
    <source>
        <dbReference type="Pfam" id="PF00535"/>
    </source>
</evidence>
<gene>
    <name evidence="3" type="ORF">GCM10022215_04180</name>
</gene>
<keyword evidence="1" id="KW-0472">Membrane</keyword>
<dbReference type="Gene3D" id="3.90.550.10">
    <property type="entry name" value="Spore Coat Polysaccharide Biosynthesis Protein SpsA, Chain A"/>
    <property type="match status" value="1"/>
</dbReference>
<dbReference type="PANTHER" id="PTHR43685:SF11">
    <property type="entry name" value="GLYCOSYLTRANSFERASE TAGX-RELATED"/>
    <property type="match status" value="1"/>
</dbReference>
<evidence type="ECO:0000256" key="1">
    <source>
        <dbReference type="SAM" id="Phobius"/>
    </source>
</evidence>
<feature type="domain" description="Glycosyltransferase 2-like" evidence="2">
    <location>
        <begin position="8"/>
        <end position="138"/>
    </location>
</feature>
<dbReference type="CDD" id="cd00761">
    <property type="entry name" value="Glyco_tranf_GTA_type"/>
    <property type="match status" value="1"/>
</dbReference>
<dbReference type="InterPro" id="IPR029044">
    <property type="entry name" value="Nucleotide-diphossugar_trans"/>
</dbReference>
<comment type="caution">
    <text evidence="3">The sequence shown here is derived from an EMBL/GenBank/DDBJ whole genome shotgun (WGS) entry which is preliminary data.</text>
</comment>
<feature type="transmembrane region" description="Helical" evidence="1">
    <location>
        <begin position="251"/>
        <end position="273"/>
    </location>
</feature>
<dbReference type="Proteomes" id="UP001501495">
    <property type="component" value="Unassembled WGS sequence"/>
</dbReference>
<accession>A0ABP7XAS1</accession>
<sequence length="309" mass="33725">MTSSAVVVGIATFKRPGLLKELLESLRDQQDAESFDVLVVDNDPECSARQTVEEFAARSPLTVRYLVEGRPGIAAARNKVLEHSQTYDRLLIIDDDEVAGHRWIASSLEGLDTTGATMVHGEVRYAYPQGTPRWITEGGYFINPVLPNEAELPFAATNNLAIDLVKMRALGNFRFDDQLGLAGGSDLLFTGTVHAAGGVIKWWPAASVTEIVPPERVKPRWVLTRAIRAGESQANSSLLRGRPSFALRLSLMLYAITRLVGGAGLAAVGLLTANQGRCGTGLRHVLRGVGFIRAILGYRVQEYQRRDTD</sequence>
<dbReference type="InterPro" id="IPR001173">
    <property type="entry name" value="Glyco_trans_2-like"/>
</dbReference>
<dbReference type="SUPFAM" id="SSF53448">
    <property type="entry name" value="Nucleotide-diphospho-sugar transferases"/>
    <property type="match status" value="1"/>
</dbReference>
<name>A0ABP7XAS1_9ACTN</name>
<keyword evidence="1" id="KW-1133">Transmembrane helix</keyword>
<dbReference type="PANTHER" id="PTHR43685">
    <property type="entry name" value="GLYCOSYLTRANSFERASE"/>
    <property type="match status" value="1"/>
</dbReference>
<dbReference type="RefSeq" id="WP_344731546.1">
    <property type="nucleotide sequence ID" value="NZ_BAAAZH010000003.1"/>
</dbReference>
<dbReference type="EMBL" id="BAAAZH010000003">
    <property type="protein sequence ID" value="GAA4109666.1"/>
    <property type="molecule type" value="Genomic_DNA"/>
</dbReference>
<dbReference type="InterPro" id="IPR050834">
    <property type="entry name" value="Glycosyltransf_2"/>
</dbReference>
<dbReference type="Pfam" id="PF00535">
    <property type="entry name" value="Glycos_transf_2"/>
    <property type="match status" value="1"/>
</dbReference>